<accession>A0A9D1K7Y3</accession>
<dbReference type="EMBL" id="DVJS01000052">
    <property type="protein sequence ID" value="HIS96789.1"/>
    <property type="molecule type" value="Genomic_DNA"/>
</dbReference>
<proteinExistence type="predicted"/>
<dbReference type="GO" id="GO:0016787">
    <property type="term" value="F:hydrolase activity"/>
    <property type="evidence" value="ECO:0007669"/>
    <property type="project" value="InterPro"/>
</dbReference>
<dbReference type="AlphaFoldDB" id="A0A9D1K7Y3"/>
<sequence>MKLLLLSDRESPYLWDYYKPGRLSDYDLMLSCGDLSAKYLSFLVTMGRARLLYVHGNHDSSYDKNPPEGCECIEDRLVTVNGLRILGLGGSMMYSGEPHQYTERQMRWRLLKAEFAVRKAGGVDILLTHAPPRGFGDAEDYAHRGFEAFFPFLDRFKPKYLVHGHVHMNYGYDMPRTVKRGETTMINAWERYVLEI</sequence>
<reference evidence="2" key="1">
    <citation type="submission" date="2020-10" db="EMBL/GenBank/DDBJ databases">
        <authorList>
            <person name="Gilroy R."/>
        </authorList>
    </citation>
    <scope>NUCLEOTIDE SEQUENCE</scope>
    <source>
        <strain evidence="2">ChiHecec3B27-6122</strain>
    </source>
</reference>
<dbReference type="InterPro" id="IPR004843">
    <property type="entry name" value="Calcineurin-like_PHP"/>
</dbReference>
<gene>
    <name evidence="2" type="ORF">IAD42_02320</name>
</gene>
<dbReference type="SUPFAM" id="SSF56300">
    <property type="entry name" value="Metallo-dependent phosphatases"/>
    <property type="match status" value="1"/>
</dbReference>
<evidence type="ECO:0000313" key="2">
    <source>
        <dbReference type="EMBL" id="HIS96789.1"/>
    </source>
</evidence>
<organism evidence="2 3">
    <name type="scientific">Candidatus Scatomorpha pullistercoris</name>
    <dbReference type="NCBI Taxonomy" id="2840929"/>
    <lineage>
        <taxon>Bacteria</taxon>
        <taxon>Bacillati</taxon>
        <taxon>Bacillota</taxon>
        <taxon>Clostridia</taxon>
        <taxon>Eubacteriales</taxon>
        <taxon>Candidatus Scatomorpha</taxon>
    </lineage>
</organism>
<name>A0A9D1K7Y3_9FIRM</name>
<dbReference type="Gene3D" id="3.60.21.10">
    <property type="match status" value="1"/>
</dbReference>
<comment type="caution">
    <text evidence="2">The sequence shown here is derived from an EMBL/GenBank/DDBJ whole genome shotgun (WGS) entry which is preliminary data.</text>
</comment>
<dbReference type="Proteomes" id="UP000886876">
    <property type="component" value="Unassembled WGS sequence"/>
</dbReference>
<evidence type="ECO:0000259" key="1">
    <source>
        <dbReference type="Pfam" id="PF00149"/>
    </source>
</evidence>
<evidence type="ECO:0000313" key="3">
    <source>
        <dbReference type="Proteomes" id="UP000886876"/>
    </source>
</evidence>
<dbReference type="PANTHER" id="PTHR12905:SF0">
    <property type="entry name" value="CALCINEURIN-LIKE PHOSPHOESTERASE DOMAIN-CONTAINING PROTEIN"/>
    <property type="match status" value="1"/>
</dbReference>
<feature type="domain" description="Calcineurin-like phosphoesterase" evidence="1">
    <location>
        <begin position="24"/>
        <end position="168"/>
    </location>
</feature>
<protein>
    <submittedName>
        <fullName evidence="2">Metallophosphoesterase</fullName>
    </submittedName>
</protein>
<dbReference type="InterPro" id="IPR029052">
    <property type="entry name" value="Metallo-depent_PP-like"/>
</dbReference>
<dbReference type="InterPro" id="IPR051693">
    <property type="entry name" value="UPF0046_metallophosphoest"/>
</dbReference>
<dbReference type="PANTHER" id="PTHR12905">
    <property type="entry name" value="METALLOPHOSPHOESTERASE"/>
    <property type="match status" value="1"/>
</dbReference>
<reference evidence="2" key="2">
    <citation type="journal article" date="2021" name="PeerJ">
        <title>Extensive microbial diversity within the chicken gut microbiome revealed by metagenomics and culture.</title>
        <authorList>
            <person name="Gilroy R."/>
            <person name="Ravi A."/>
            <person name="Getino M."/>
            <person name="Pursley I."/>
            <person name="Horton D.L."/>
            <person name="Alikhan N.F."/>
            <person name="Baker D."/>
            <person name="Gharbi K."/>
            <person name="Hall N."/>
            <person name="Watson M."/>
            <person name="Adriaenssens E.M."/>
            <person name="Foster-Nyarko E."/>
            <person name="Jarju S."/>
            <person name="Secka A."/>
            <person name="Antonio M."/>
            <person name="Oren A."/>
            <person name="Chaudhuri R.R."/>
            <person name="La Ragione R."/>
            <person name="Hildebrand F."/>
            <person name="Pallen M.J."/>
        </authorList>
    </citation>
    <scope>NUCLEOTIDE SEQUENCE</scope>
    <source>
        <strain evidence="2">ChiHecec3B27-6122</strain>
    </source>
</reference>
<dbReference type="Pfam" id="PF00149">
    <property type="entry name" value="Metallophos"/>
    <property type="match status" value="1"/>
</dbReference>